<dbReference type="AlphaFoldDB" id="A0AAE1DDI5"/>
<evidence type="ECO:0000313" key="2">
    <source>
        <dbReference type="Proteomes" id="UP001283361"/>
    </source>
</evidence>
<keyword evidence="2" id="KW-1185">Reference proteome</keyword>
<protein>
    <submittedName>
        <fullName evidence="1">Uncharacterized protein</fullName>
    </submittedName>
</protein>
<dbReference type="Proteomes" id="UP001283361">
    <property type="component" value="Unassembled WGS sequence"/>
</dbReference>
<comment type="caution">
    <text evidence="1">The sequence shown here is derived from an EMBL/GenBank/DDBJ whole genome shotgun (WGS) entry which is preliminary data.</text>
</comment>
<organism evidence="1 2">
    <name type="scientific">Elysia crispata</name>
    <name type="common">lettuce slug</name>
    <dbReference type="NCBI Taxonomy" id="231223"/>
    <lineage>
        <taxon>Eukaryota</taxon>
        <taxon>Metazoa</taxon>
        <taxon>Spiralia</taxon>
        <taxon>Lophotrochozoa</taxon>
        <taxon>Mollusca</taxon>
        <taxon>Gastropoda</taxon>
        <taxon>Heterobranchia</taxon>
        <taxon>Euthyneura</taxon>
        <taxon>Panpulmonata</taxon>
        <taxon>Sacoglossa</taxon>
        <taxon>Placobranchoidea</taxon>
        <taxon>Plakobranchidae</taxon>
        <taxon>Elysia</taxon>
    </lineage>
</organism>
<dbReference type="EMBL" id="JAWDGP010004263">
    <property type="protein sequence ID" value="KAK3765960.1"/>
    <property type="molecule type" value="Genomic_DNA"/>
</dbReference>
<name>A0AAE1DDI5_9GAST</name>
<evidence type="ECO:0000313" key="1">
    <source>
        <dbReference type="EMBL" id="KAK3765960.1"/>
    </source>
</evidence>
<accession>A0AAE1DDI5</accession>
<sequence>MLIISSSVTLQVIYCLRLCFQRRDRCATGMPHFLARRTLTDNDHHVDIVPLLNWRFPTYQMSSYQRARVSGQHDMIPACWNLGLYAWANSQEVCLHNGLLITLLADPPMGHWPNTGPSSSLCGCGP</sequence>
<gene>
    <name evidence="1" type="ORF">RRG08_002203</name>
</gene>
<reference evidence="1" key="1">
    <citation type="journal article" date="2023" name="G3 (Bethesda)">
        <title>A reference genome for the long-term kleptoplast-retaining sea slug Elysia crispata morphotype clarki.</title>
        <authorList>
            <person name="Eastman K.E."/>
            <person name="Pendleton A.L."/>
            <person name="Shaikh M.A."/>
            <person name="Suttiyut T."/>
            <person name="Ogas R."/>
            <person name="Tomko P."/>
            <person name="Gavelis G."/>
            <person name="Widhalm J.R."/>
            <person name="Wisecaver J.H."/>
        </authorList>
    </citation>
    <scope>NUCLEOTIDE SEQUENCE</scope>
    <source>
        <strain evidence="1">ECLA1</strain>
    </source>
</reference>
<proteinExistence type="predicted"/>